<dbReference type="EMBL" id="CP001129">
    <property type="protein sequence ID" value="ACG62195.1"/>
    <property type="molecule type" value="Genomic_DNA"/>
</dbReference>
<name>B4U2H8_STREM</name>
<evidence type="ECO:0000259" key="1">
    <source>
        <dbReference type="Pfam" id="PF01883"/>
    </source>
</evidence>
<dbReference type="InterPro" id="IPR034904">
    <property type="entry name" value="FSCA_dom_sf"/>
</dbReference>
<protein>
    <recommendedName>
        <fullName evidence="1">MIP18 family-like domain-containing protein</fullName>
    </recommendedName>
</protein>
<organism evidence="2 3">
    <name type="scientific">Streptococcus equi subsp. zooepidemicus (strain MGCS10565)</name>
    <dbReference type="NCBI Taxonomy" id="552526"/>
    <lineage>
        <taxon>Bacteria</taxon>
        <taxon>Bacillati</taxon>
        <taxon>Bacillota</taxon>
        <taxon>Bacilli</taxon>
        <taxon>Lactobacillales</taxon>
        <taxon>Streptococcaceae</taxon>
        <taxon>Streptococcus</taxon>
    </lineage>
</organism>
<feature type="domain" description="MIP18 family-like" evidence="1">
    <location>
        <begin position="27"/>
        <end position="99"/>
    </location>
</feature>
<dbReference type="SUPFAM" id="SSF117916">
    <property type="entry name" value="Fe-S cluster assembly (FSCA) domain-like"/>
    <property type="match status" value="1"/>
</dbReference>
<dbReference type="PANTHER" id="PTHR42831:SF1">
    <property type="entry name" value="FE-S PROTEIN MATURATION AUXILIARY FACTOR YITW"/>
    <property type="match status" value="1"/>
</dbReference>
<proteinExistence type="predicted"/>
<dbReference type="InterPro" id="IPR002744">
    <property type="entry name" value="MIP18-like"/>
</dbReference>
<dbReference type="AlphaFoldDB" id="B4U2H8"/>
<dbReference type="KEGG" id="sez:Sez_0836"/>
<dbReference type="Pfam" id="PF01883">
    <property type="entry name" value="FeS_assembly_P"/>
    <property type="match status" value="1"/>
</dbReference>
<dbReference type="Gene3D" id="3.30.300.130">
    <property type="entry name" value="Fe-S cluster assembly (FSCA)"/>
    <property type="match status" value="1"/>
</dbReference>
<sequence>MKSLTKRKGIAMTETPKYTEEQVAAIKDRILEALETVIDPELGIDIVNLGLVYEIRFDDNGHTEIDMTLTTMGCPLADLLTDHIHDAMRDVPEVTKVEVKLVWYPVWSVEKMSRYARIALGIR</sequence>
<dbReference type="Proteomes" id="UP000001873">
    <property type="component" value="Chromosome"/>
</dbReference>
<dbReference type="HOGENOM" id="CLU_091588_2_0_9"/>
<dbReference type="PANTHER" id="PTHR42831">
    <property type="entry name" value="FE-S PROTEIN MATURATION AUXILIARY FACTOR YITW"/>
    <property type="match status" value="1"/>
</dbReference>
<gene>
    <name evidence="2" type="ordered locus">Sez_0836</name>
</gene>
<evidence type="ECO:0000313" key="2">
    <source>
        <dbReference type="EMBL" id="ACG62195.1"/>
    </source>
</evidence>
<evidence type="ECO:0000313" key="3">
    <source>
        <dbReference type="Proteomes" id="UP000001873"/>
    </source>
</evidence>
<dbReference type="InterPro" id="IPR052339">
    <property type="entry name" value="Fe-S_Maturation_MIP18"/>
</dbReference>
<accession>B4U2H8</accession>
<reference evidence="2 3" key="1">
    <citation type="journal article" date="2008" name="PLoS ONE">
        <title>Genome sequence of a lancefield group C Streptococcus zooepidemicus strain causing epidemic nephritis: new information about an old disease.</title>
        <authorList>
            <person name="Beres S.B."/>
            <person name="Sesso R."/>
            <person name="Pinto S.W.L."/>
            <person name="Hoe N.P."/>
            <person name="Porcella S.F."/>
            <person name="Deleo F.R."/>
            <person name="Musser J.M."/>
        </authorList>
    </citation>
    <scope>NUCLEOTIDE SEQUENCE [LARGE SCALE GENOMIC DNA]</scope>
    <source>
        <strain evidence="2 3">MGCS10565</strain>
    </source>
</reference>